<organism evidence="1">
    <name type="scientific">uncultured Mediterranean phage MEDS5 group</name>
    <dbReference type="NCBI Taxonomy" id="1262075"/>
    <lineage>
        <taxon>Viruses</taxon>
        <taxon>Duplodnaviria</taxon>
        <taxon>Heunggongvirae</taxon>
        <taxon>Uroviricota</taxon>
        <taxon>Caudoviricetes</taxon>
        <taxon>environmental samples</taxon>
    </lineage>
</organism>
<proteinExistence type="predicted"/>
<name>K7XZ90_9CAUD</name>
<accession>K7XZ90</accession>
<gene>
    <name evidence="1" type="ORF">MedDCM-OCT-S15-C5-cds8</name>
</gene>
<dbReference type="EMBL" id="JX536274">
    <property type="protein sequence ID" value="AFX83905.1"/>
    <property type="molecule type" value="Genomic_DNA"/>
</dbReference>
<evidence type="ECO:0000313" key="1">
    <source>
        <dbReference type="EMBL" id="AFX83905.1"/>
    </source>
</evidence>
<reference evidence="1" key="1">
    <citation type="journal article" date="2013" name="Appl. Environ. Microbiol.">
        <title>Reconstruction of novel cyanobacterial siphovirus genomes from mediterranean metagenomic fosmids.</title>
        <authorList>
            <person name="Mizuno C.M."/>
            <person name="Rodriguez-Valera F."/>
            <person name="Garcia-Heredia I."/>
            <person name="Martin-Cuadrado A.B."/>
            <person name="Ghai R."/>
        </authorList>
    </citation>
    <scope>NUCLEOTIDE SEQUENCE</scope>
</reference>
<dbReference type="InterPro" id="IPR038512">
    <property type="entry name" value="GpU-like_sf"/>
</dbReference>
<dbReference type="Gene3D" id="3.30.70.1700">
    <property type="entry name" value="Phage minor tail protein U"/>
    <property type="match status" value="1"/>
</dbReference>
<sequence>MADTRRELILARIKTNLDSATGVTVYRSRVEPLARGEVPAIIVEPVSDQPSEQFSNKLQWTLRVRVTVLVRSGVPDDASDTFSQQVHNLIMTDSTVNGYALDIDPDRVDFSLYEADVPLGVVSMDYLVKYRSNRVDLTSA</sequence>
<protein>
    <submittedName>
        <fullName evidence="1">Phage minor tail protein U</fullName>
    </submittedName>
</protein>